<dbReference type="InterPro" id="IPR016186">
    <property type="entry name" value="C-type_lectin-like/link_sf"/>
</dbReference>
<dbReference type="InterPro" id="IPR000519">
    <property type="entry name" value="P_trefoil_dom"/>
</dbReference>
<feature type="domain" description="C-type lectin" evidence="4">
    <location>
        <begin position="507"/>
        <end position="626"/>
    </location>
</feature>
<dbReference type="InterPro" id="IPR014044">
    <property type="entry name" value="CAP_dom"/>
</dbReference>
<dbReference type="SMART" id="SM00198">
    <property type="entry name" value="SCP"/>
    <property type="match status" value="2"/>
</dbReference>
<dbReference type="EMBL" id="CALNXK010000007">
    <property type="protein sequence ID" value="CAH3039703.1"/>
    <property type="molecule type" value="Genomic_DNA"/>
</dbReference>
<dbReference type="CDD" id="cd00111">
    <property type="entry name" value="Trefoil"/>
    <property type="match status" value="2"/>
</dbReference>
<dbReference type="Pfam" id="PF00059">
    <property type="entry name" value="Lectin_C"/>
    <property type="match status" value="1"/>
</dbReference>
<feature type="domain" description="P-type" evidence="5">
    <location>
        <begin position="374"/>
        <end position="437"/>
    </location>
</feature>
<dbReference type="SUPFAM" id="SSF57492">
    <property type="entry name" value="Trefoil"/>
    <property type="match status" value="1"/>
</dbReference>
<dbReference type="Pfam" id="PF00088">
    <property type="entry name" value="Trefoil"/>
    <property type="match status" value="1"/>
</dbReference>
<dbReference type="Pfam" id="PF00188">
    <property type="entry name" value="CAP"/>
    <property type="match status" value="2"/>
</dbReference>
<dbReference type="InterPro" id="IPR035940">
    <property type="entry name" value="CAP_sf"/>
</dbReference>
<evidence type="ECO:0000259" key="4">
    <source>
        <dbReference type="PROSITE" id="PS50041"/>
    </source>
</evidence>
<evidence type="ECO:0000259" key="5">
    <source>
        <dbReference type="PROSITE" id="PS51448"/>
    </source>
</evidence>
<evidence type="ECO:0000256" key="3">
    <source>
        <dbReference type="SAM" id="MobiDB-lite"/>
    </source>
</evidence>
<evidence type="ECO:0000313" key="6">
    <source>
        <dbReference type="EMBL" id="CAH3039703.1"/>
    </source>
</evidence>
<keyword evidence="1" id="KW-1015">Disulfide bond</keyword>
<dbReference type="SMART" id="SM00034">
    <property type="entry name" value="CLECT"/>
    <property type="match status" value="1"/>
</dbReference>
<dbReference type="InterPro" id="IPR034113">
    <property type="entry name" value="SCP_GAPR1-like"/>
</dbReference>
<feature type="region of interest" description="Disordered" evidence="3">
    <location>
        <begin position="625"/>
        <end position="668"/>
    </location>
</feature>
<dbReference type="Gene3D" id="3.10.100.10">
    <property type="entry name" value="Mannose-Binding Protein A, subunit A"/>
    <property type="match status" value="1"/>
</dbReference>
<proteinExistence type="predicted"/>
<evidence type="ECO:0000256" key="2">
    <source>
        <dbReference type="PROSITE-ProRule" id="PRU00779"/>
    </source>
</evidence>
<dbReference type="SUPFAM" id="SSF56436">
    <property type="entry name" value="C-type lectin-like"/>
    <property type="match status" value="1"/>
</dbReference>
<evidence type="ECO:0000256" key="1">
    <source>
        <dbReference type="ARBA" id="ARBA00023157"/>
    </source>
</evidence>
<dbReference type="InterPro" id="IPR044913">
    <property type="entry name" value="P_trefoil_dom_sf"/>
</dbReference>
<organism evidence="6 7">
    <name type="scientific">Porites lobata</name>
    <dbReference type="NCBI Taxonomy" id="104759"/>
    <lineage>
        <taxon>Eukaryota</taxon>
        <taxon>Metazoa</taxon>
        <taxon>Cnidaria</taxon>
        <taxon>Anthozoa</taxon>
        <taxon>Hexacorallia</taxon>
        <taxon>Scleractinia</taxon>
        <taxon>Fungiina</taxon>
        <taxon>Poritidae</taxon>
        <taxon>Porites</taxon>
    </lineage>
</organism>
<dbReference type="SUPFAM" id="SSF55797">
    <property type="entry name" value="PR-1-like"/>
    <property type="match status" value="3"/>
</dbReference>
<dbReference type="Gene3D" id="4.10.110.10">
    <property type="entry name" value="Spasmolytic Protein, domain 1"/>
    <property type="match status" value="1"/>
</dbReference>
<accession>A0ABN8N493</accession>
<name>A0ABN8N493_9CNID</name>
<gene>
    <name evidence="6" type="ORF">PLOB_00042854</name>
</gene>
<dbReference type="Proteomes" id="UP001159405">
    <property type="component" value="Unassembled WGS sequence"/>
</dbReference>
<feature type="compositionally biased region" description="Low complexity" evidence="3">
    <location>
        <begin position="635"/>
        <end position="657"/>
    </location>
</feature>
<keyword evidence="7" id="KW-1185">Reference proteome</keyword>
<dbReference type="InterPro" id="IPR001304">
    <property type="entry name" value="C-type_lectin-like"/>
</dbReference>
<comment type="caution">
    <text evidence="2">Lacks conserved residue(s) required for the propagation of feature annotation.</text>
</comment>
<sequence length="866" mass="94978">MSANHITVEELIRATFDEKLAPLEVEIAELRSFIENASQKYDQVLKKLTEQEKECTGNGVVTHFKSVVDARETGLGCGVRIVPGDGTYVVAQYSLGPGKQFRLNDNSPMAVVRPRKEPEPYCRLKSFEKEQCGGLQGPFVTPDKCLKAGCCYEDISMDEPEMQWYSPKASIWCFKKKSDIANGKLQTLIYNYAYTGDTSWMNVGNCGQGLTCGPECQLLCLKMHNYYRALHDSPPMKCDPELAKSAQKWTDQQAADGKMYHSPWTDKFTESISWKGWGWEGMGEMKGAIPGAVRSWYSEIKNDYNYQTGKGNGKVIGHFQAVVWKGETRLGCGLNIKPTDGTYVTAHYAPASHASMDKEKQAPDNIKPRKQPAPGCAIASDQRVDCFGESGTEDEKVPFITPELCLQKGCCYDDMYMAEPNTWFYKPPGRTWCFKKEGGGPSQPPGGQGKPPEGQGKPPGGQGKPPGGQGKPPGGQGKPPGGQGKPPGGQGKPPGGQTPSGNGGRCFGNSCFVFSEKGKTWSENQKSCKEKGGDLVSMETPEKWEYINKQIQQMTLPGGVNEWHIGLKKEGNWKWVSGKPLTISKWQNGEPSGDGEVAVISKDYPPGSQGLFNDLDGRYPKAYICENPKGGGSQTSGQQPTTAPGGQPINPSGTPGQQPGGGRMTPFEQNCLKAHNDYRAKHGVPPLKWSKPLAQAAQKYANHLKQTDDTSIPHDNNRGEVGENLAWFSMSIPTKPCQGPKTSSCTQCQEMVKDWYDEIANYDFNTGKSKGGVILHFTQVVWKESTELGMAVAMSEKNFFTVARYKPRGNFGYAKDFIRNVPPLISKRRSQAYGQQSMYASGKTEEKTGKAGQLDDGHFNISIFSL</sequence>
<dbReference type="Gene3D" id="3.40.33.10">
    <property type="entry name" value="CAP"/>
    <property type="match status" value="3"/>
</dbReference>
<dbReference type="InterPro" id="IPR016187">
    <property type="entry name" value="CTDL_fold"/>
</dbReference>
<feature type="region of interest" description="Disordered" evidence="3">
    <location>
        <begin position="435"/>
        <end position="503"/>
    </location>
</feature>
<feature type="compositionally biased region" description="Gly residues" evidence="3">
    <location>
        <begin position="457"/>
        <end position="494"/>
    </location>
</feature>
<dbReference type="CDD" id="cd05382">
    <property type="entry name" value="CAP_GAPR1-like"/>
    <property type="match status" value="2"/>
</dbReference>
<dbReference type="PRINTS" id="PR00837">
    <property type="entry name" value="V5TPXLIKE"/>
</dbReference>
<dbReference type="PROSITE" id="PS51448">
    <property type="entry name" value="P_TREFOIL_2"/>
    <property type="match status" value="2"/>
</dbReference>
<evidence type="ECO:0000313" key="7">
    <source>
        <dbReference type="Proteomes" id="UP001159405"/>
    </source>
</evidence>
<dbReference type="SMART" id="SM00018">
    <property type="entry name" value="PD"/>
    <property type="match status" value="2"/>
</dbReference>
<comment type="caution">
    <text evidence="6">The sequence shown here is derived from an EMBL/GenBank/DDBJ whole genome shotgun (WGS) entry which is preliminary data.</text>
</comment>
<reference evidence="6 7" key="1">
    <citation type="submission" date="2022-05" db="EMBL/GenBank/DDBJ databases">
        <authorList>
            <consortium name="Genoscope - CEA"/>
            <person name="William W."/>
        </authorList>
    </citation>
    <scope>NUCLEOTIDE SEQUENCE [LARGE SCALE GENOMIC DNA]</scope>
</reference>
<protein>
    <submittedName>
        <fullName evidence="6">Uncharacterized protein</fullName>
    </submittedName>
</protein>
<dbReference type="PANTHER" id="PTHR10334">
    <property type="entry name" value="CYSTEINE-RICH SECRETORY PROTEIN-RELATED"/>
    <property type="match status" value="1"/>
</dbReference>
<dbReference type="PROSITE" id="PS50041">
    <property type="entry name" value="C_TYPE_LECTIN_2"/>
    <property type="match status" value="1"/>
</dbReference>
<feature type="region of interest" description="Disordered" evidence="3">
    <location>
        <begin position="354"/>
        <end position="376"/>
    </location>
</feature>
<feature type="domain" description="P-type" evidence="5">
    <location>
        <begin position="120"/>
        <end position="177"/>
    </location>
</feature>
<dbReference type="InterPro" id="IPR001283">
    <property type="entry name" value="CRISP-related"/>
</dbReference>